<evidence type="ECO:0000313" key="10">
    <source>
        <dbReference type="EMBL" id="MBA5729075.1"/>
    </source>
</evidence>
<evidence type="ECO:0000256" key="2">
    <source>
        <dbReference type="ARBA" id="ARBA00006490"/>
    </source>
</evidence>
<keyword evidence="4" id="KW-0479">Metal-binding</keyword>
<keyword evidence="3" id="KW-0808">Transferase</keyword>
<reference evidence="10 11" key="1">
    <citation type="submission" date="2020-06" db="EMBL/GenBank/DDBJ databases">
        <title>Reclassification of Facklamia ignava, Facklamia soureckii and Facklami tabacinasalis as Falseniella iganva gen. nov., comb. nov., Hutsoniella ignava gen. nov., comb. nov., and Ruoffia tabacinasalis gen. nov., comb. nov and description of Ruoffia haltotolerans sp. nov., isolated from hypersaline Inland Sea of Qatar.</title>
        <authorList>
            <person name="Fotedar R."/>
            <person name="Sankaranarayanan K."/>
            <person name="Lawson P."/>
            <person name="Caldwell M."/>
            <person name="Zeyara A."/>
            <person name="Al Malki A."/>
            <person name="Ali M."/>
        </authorList>
    </citation>
    <scope>NUCLEOTIDE SEQUENCE [LARGE SCALE GENOMIC DNA]</scope>
    <source>
        <strain evidence="10 11">INB8</strain>
    </source>
</reference>
<sequence length="392" mass="44327">MVYLDNAATTAVRPEVLKVIHDSLLNDYGNPSSTYRIGKKVRHSMIQARKQLAELLNVAESEVYFTSGATEANNWAIRSQAEKSKELGQGNHIVTTAIEHPSVTNVTKYLETQGFEVTYIQPNERGEITVQQFIDVTTNQTIGWIAMAVNNEVGSILPIFELGEEANERNLWFHVDSVQAVGPMAYDYSQLKCTTFVGSAHKFNGPKGIGFLIYRSFQEHNHLGPLLYGGGQENKMRSGTENVPYILGMVKALELTFAEQEETFNKYEKLHHYLLDALNELDIEFEINGDMNNRVPYINNLWFNGNIASQMLIKMDLDDVYISAGSACSAGSLTESDILKAYYPDQPERWSQSLRISFGYQTTREDIDQFIQSLKKISEGKIDLWHSKKLQN</sequence>
<dbReference type="SUPFAM" id="SSF53383">
    <property type="entry name" value="PLP-dependent transferases"/>
    <property type="match status" value="1"/>
</dbReference>
<dbReference type="PANTHER" id="PTHR11601:SF34">
    <property type="entry name" value="CYSTEINE DESULFURASE"/>
    <property type="match status" value="1"/>
</dbReference>
<dbReference type="GO" id="GO:0046872">
    <property type="term" value="F:metal ion binding"/>
    <property type="evidence" value="ECO:0007669"/>
    <property type="project" value="UniProtKB-KW"/>
</dbReference>
<accession>A0A839A662</accession>
<dbReference type="PANTHER" id="PTHR11601">
    <property type="entry name" value="CYSTEINE DESULFURYLASE FAMILY MEMBER"/>
    <property type="match status" value="1"/>
</dbReference>
<feature type="domain" description="Aminotransferase class V" evidence="9">
    <location>
        <begin position="2"/>
        <end position="370"/>
    </location>
</feature>
<comment type="catalytic activity">
    <reaction evidence="8">
        <text>(sulfur carrier)-H + L-cysteine = (sulfur carrier)-SH + L-alanine</text>
        <dbReference type="Rhea" id="RHEA:43892"/>
        <dbReference type="Rhea" id="RHEA-COMP:14737"/>
        <dbReference type="Rhea" id="RHEA-COMP:14739"/>
        <dbReference type="ChEBI" id="CHEBI:29917"/>
        <dbReference type="ChEBI" id="CHEBI:35235"/>
        <dbReference type="ChEBI" id="CHEBI:57972"/>
        <dbReference type="ChEBI" id="CHEBI:64428"/>
        <dbReference type="EC" id="2.8.1.7"/>
    </reaction>
</comment>
<dbReference type="Pfam" id="PF00266">
    <property type="entry name" value="Aminotran_5"/>
    <property type="match status" value="1"/>
</dbReference>
<dbReference type="AlphaFoldDB" id="A0A839A662"/>
<evidence type="ECO:0000256" key="6">
    <source>
        <dbReference type="ARBA" id="ARBA00023004"/>
    </source>
</evidence>
<evidence type="ECO:0000256" key="1">
    <source>
        <dbReference type="ARBA" id="ARBA00001933"/>
    </source>
</evidence>
<gene>
    <name evidence="10" type="ORF">HW423_04680</name>
</gene>
<evidence type="ECO:0000256" key="5">
    <source>
        <dbReference type="ARBA" id="ARBA00022898"/>
    </source>
</evidence>
<evidence type="ECO:0000256" key="8">
    <source>
        <dbReference type="ARBA" id="ARBA00050776"/>
    </source>
</evidence>
<protein>
    <submittedName>
        <fullName evidence="10">Cysteine desulfurase</fullName>
    </submittedName>
</protein>
<dbReference type="Gene3D" id="1.10.260.50">
    <property type="match status" value="1"/>
</dbReference>
<dbReference type="GO" id="GO:0051536">
    <property type="term" value="F:iron-sulfur cluster binding"/>
    <property type="evidence" value="ECO:0007669"/>
    <property type="project" value="UniProtKB-KW"/>
</dbReference>
<dbReference type="PIRSF" id="PIRSF005572">
    <property type="entry name" value="NifS"/>
    <property type="match status" value="1"/>
</dbReference>
<evidence type="ECO:0000256" key="7">
    <source>
        <dbReference type="ARBA" id="ARBA00023014"/>
    </source>
</evidence>
<organism evidence="10 11">
    <name type="scientific">Ruoffia halotolerans</name>
    <dbReference type="NCBI Taxonomy" id="2748684"/>
    <lineage>
        <taxon>Bacteria</taxon>
        <taxon>Bacillati</taxon>
        <taxon>Bacillota</taxon>
        <taxon>Bacilli</taxon>
        <taxon>Lactobacillales</taxon>
        <taxon>Aerococcaceae</taxon>
        <taxon>Ruoffia</taxon>
    </lineage>
</organism>
<dbReference type="EMBL" id="JACAOA010000009">
    <property type="protein sequence ID" value="MBA5729075.1"/>
    <property type="molecule type" value="Genomic_DNA"/>
</dbReference>
<dbReference type="InterPro" id="IPR000192">
    <property type="entry name" value="Aminotrans_V_dom"/>
</dbReference>
<comment type="cofactor">
    <cofactor evidence="1">
        <name>pyridoxal 5'-phosphate</name>
        <dbReference type="ChEBI" id="CHEBI:597326"/>
    </cofactor>
</comment>
<dbReference type="InterPro" id="IPR016454">
    <property type="entry name" value="Cysteine_dSase"/>
</dbReference>
<evidence type="ECO:0000256" key="3">
    <source>
        <dbReference type="ARBA" id="ARBA00022679"/>
    </source>
</evidence>
<dbReference type="Gene3D" id="3.40.640.10">
    <property type="entry name" value="Type I PLP-dependent aspartate aminotransferase-like (Major domain)"/>
    <property type="match status" value="1"/>
</dbReference>
<comment type="similarity">
    <text evidence="2">Belongs to the class-V pyridoxal-phosphate-dependent aminotransferase family. NifS/IscS subfamily.</text>
</comment>
<keyword evidence="11" id="KW-1185">Reference proteome</keyword>
<dbReference type="Gene3D" id="3.90.1150.10">
    <property type="entry name" value="Aspartate Aminotransferase, domain 1"/>
    <property type="match status" value="1"/>
</dbReference>
<dbReference type="RefSeq" id="WP_218930784.1">
    <property type="nucleotide sequence ID" value="NZ_JACAOA010000009.1"/>
</dbReference>
<keyword evidence="7" id="KW-0411">Iron-sulfur</keyword>
<dbReference type="InterPro" id="IPR015422">
    <property type="entry name" value="PyrdxlP-dep_Trfase_small"/>
</dbReference>
<evidence type="ECO:0000256" key="4">
    <source>
        <dbReference type="ARBA" id="ARBA00022723"/>
    </source>
</evidence>
<name>A0A839A662_9LACT</name>
<dbReference type="InterPro" id="IPR015424">
    <property type="entry name" value="PyrdxlP-dep_Trfase"/>
</dbReference>
<keyword evidence="6" id="KW-0408">Iron</keyword>
<dbReference type="GO" id="GO:0031071">
    <property type="term" value="F:cysteine desulfurase activity"/>
    <property type="evidence" value="ECO:0007669"/>
    <property type="project" value="UniProtKB-EC"/>
</dbReference>
<keyword evidence="5" id="KW-0663">Pyridoxal phosphate</keyword>
<proteinExistence type="inferred from homology"/>
<dbReference type="Proteomes" id="UP000571018">
    <property type="component" value="Unassembled WGS sequence"/>
</dbReference>
<comment type="caution">
    <text evidence="10">The sequence shown here is derived from an EMBL/GenBank/DDBJ whole genome shotgun (WGS) entry which is preliminary data.</text>
</comment>
<dbReference type="InterPro" id="IPR015421">
    <property type="entry name" value="PyrdxlP-dep_Trfase_major"/>
</dbReference>
<evidence type="ECO:0000259" key="9">
    <source>
        <dbReference type="Pfam" id="PF00266"/>
    </source>
</evidence>
<evidence type="ECO:0000313" key="11">
    <source>
        <dbReference type="Proteomes" id="UP000571018"/>
    </source>
</evidence>